<keyword evidence="2" id="KW-1185">Reference proteome</keyword>
<dbReference type="EMBL" id="BGZK01005578">
    <property type="protein sequence ID" value="GBP14640.1"/>
    <property type="molecule type" value="Genomic_DNA"/>
</dbReference>
<dbReference type="PANTHER" id="PTHR16057">
    <property type="entry name" value="WINS1, 2 PROTEIN"/>
    <property type="match status" value="1"/>
</dbReference>
<reference evidence="1 2" key="1">
    <citation type="journal article" date="2019" name="Commun. Biol.">
        <title>The bagworm genome reveals a unique fibroin gene that provides high tensile strength.</title>
        <authorList>
            <person name="Kono N."/>
            <person name="Nakamura H."/>
            <person name="Ohtoshi R."/>
            <person name="Tomita M."/>
            <person name="Numata K."/>
            <person name="Arakawa K."/>
        </authorList>
    </citation>
    <scope>NUCLEOTIDE SEQUENCE [LARGE SCALE GENOMIC DNA]</scope>
</reference>
<gene>
    <name evidence="1" type="primary">lin</name>
    <name evidence="1" type="ORF">EVAR_72951_1</name>
</gene>
<dbReference type="PANTHER" id="PTHR16057:SF1">
    <property type="entry name" value="PROTEIN LINES HOMOLOG 1"/>
    <property type="match status" value="1"/>
</dbReference>
<dbReference type="AlphaFoldDB" id="A0A4C1TM17"/>
<dbReference type="OrthoDB" id="8251209at2759"/>
<accession>A0A4C1TM17</accession>
<comment type="caution">
    <text evidence="1">The sequence shown here is derived from an EMBL/GenBank/DDBJ whole genome shotgun (WGS) entry which is preliminary data.</text>
</comment>
<proteinExistence type="predicted"/>
<dbReference type="InterPro" id="IPR024875">
    <property type="entry name" value="Protein_Lines"/>
</dbReference>
<evidence type="ECO:0000313" key="2">
    <source>
        <dbReference type="Proteomes" id="UP000299102"/>
    </source>
</evidence>
<protein>
    <submittedName>
        <fullName evidence="1">Protein lines</fullName>
    </submittedName>
</protein>
<evidence type="ECO:0000313" key="1">
    <source>
        <dbReference type="EMBL" id="GBP14640.1"/>
    </source>
</evidence>
<organism evidence="1 2">
    <name type="scientific">Eumeta variegata</name>
    <name type="common">Bagworm moth</name>
    <name type="synonym">Eumeta japonica</name>
    <dbReference type="NCBI Taxonomy" id="151549"/>
    <lineage>
        <taxon>Eukaryota</taxon>
        <taxon>Metazoa</taxon>
        <taxon>Ecdysozoa</taxon>
        <taxon>Arthropoda</taxon>
        <taxon>Hexapoda</taxon>
        <taxon>Insecta</taxon>
        <taxon>Pterygota</taxon>
        <taxon>Neoptera</taxon>
        <taxon>Endopterygota</taxon>
        <taxon>Lepidoptera</taxon>
        <taxon>Glossata</taxon>
        <taxon>Ditrysia</taxon>
        <taxon>Tineoidea</taxon>
        <taxon>Psychidae</taxon>
        <taxon>Oiketicinae</taxon>
        <taxon>Eumeta</taxon>
    </lineage>
</organism>
<dbReference type="Proteomes" id="UP000299102">
    <property type="component" value="Unassembled WGS sequence"/>
</dbReference>
<sequence>MPSICNDHNLIDEIIVLAGYSNAYVQFLAGRVLASFLVIAKQEMDDNWLKKLVDNLFNFDRLDHKAVQKIHFSLEIIKRIIEWKDIDLHPLEEEINDTQNLNDGIASTSSTFHGPIMQLQMVKNLIWAIYIFKLSSLL</sequence>
<name>A0A4C1TM17_EUMVA</name>